<organism evidence="4 5">
    <name type="scientific">Meloidogyne enterolobii</name>
    <name type="common">Root-knot nematode worm</name>
    <name type="synonym">Meloidogyne mayaguensis</name>
    <dbReference type="NCBI Taxonomy" id="390850"/>
    <lineage>
        <taxon>Eukaryota</taxon>
        <taxon>Metazoa</taxon>
        <taxon>Ecdysozoa</taxon>
        <taxon>Nematoda</taxon>
        <taxon>Chromadorea</taxon>
        <taxon>Rhabditida</taxon>
        <taxon>Tylenchina</taxon>
        <taxon>Tylenchomorpha</taxon>
        <taxon>Tylenchoidea</taxon>
        <taxon>Meloidogynidae</taxon>
        <taxon>Meloidogyninae</taxon>
        <taxon>Meloidogyne</taxon>
    </lineage>
</organism>
<dbReference type="Gene3D" id="3.30.30.30">
    <property type="match status" value="1"/>
</dbReference>
<reference evidence="4 5" key="1">
    <citation type="submission" date="2020-08" db="EMBL/GenBank/DDBJ databases">
        <authorList>
            <person name="Koutsovoulos G."/>
            <person name="Danchin GJ E."/>
        </authorList>
    </citation>
    <scope>NUCLEOTIDE SEQUENCE [LARGE SCALE GENOMIC DNA]</scope>
</reference>
<dbReference type="AlphaFoldDB" id="A0A6V7W887"/>
<dbReference type="FunFam" id="3.30.30.30:FF:000003">
    <property type="entry name" value="Heat shock protein 9"/>
    <property type="match status" value="1"/>
</dbReference>
<dbReference type="InterPro" id="IPR043129">
    <property type="entry name" value="ATPase_NBD"/>
</dbReference>
<comment type="similarity">
    <text evidence="1">Belongs to the heat shock protein 70 family.</text>
</comment>
<dbReference type="GO" id="GO:0140662">
    <property type="term" value="F:ATP-dependent protein folding chaperone"/>
    <property type="evidence" value="ECO:0007669"/>
    <property type="project" value="InterPro"/>
</dbReference>
<protein>
    <submittedName>
        <fullName evidence="4">Uncharacterized protein</fullName>
    </submittedName>
</protein>
<evidence type="ECO:0000256" key="1">
    <source>
        <dbReference type="ARBA" id="ARBA00007381"/>
    </source>
</evidence>
<dbReference type="InterPro" id="IPR013126">
    <property type="entry name" value="Hsp_70_fam"/>
</dbReference>
<gene>
    <name evidence="4" type="ORF">MENT_LOCUS35553</name>
</gene>
<keyword evidence="3" id="KW-0067">ATP-binding</keyword>
<evidence type="ECO:0000313" key="4">
    <source>
        <dbReference type="EMBL" id="CAD2183272.1"/>
    </source>
</evidence>
<comment type="caution">
    <text evidence="4">The sequence shown here is derived from an EMBL/GenBank/DDBJ whole genome shotgun (WGS) entry which is preliminary data.</text>
</comment>
<evidence type="ECO:0000256" key="2">
    <source>
        <dbReference type="ARBA" id="ARBA00022741"/>
    </source>
</evidence>
<dbReference type="GO" id="GO:0005524">
    <property type="term" value="F:ATP binding"/>
    <property type="evidence" value="ECO:0007669"/>
    <property type="project" value="UniProtKB-KW"/>
</dbReference>
<dbReference type="Pfam" id="PF00012">
    <property type="entry name" value="HSP70"/>
    <property type="match status" value="1"/>
</dbReference>
<proteinExistence type="inferred from homology"/>
<dbReference type="SUPFAM" id="SSF53067">
    <property type="entry name" value="Actin-like ATPase domain"/>
    <property type="match status" value="2"/>
</dbReference>
<dbReference type="OrthoDB" id="2401965at2759"/>
<dbReference type="PANTHER" id="PTHR19375">
    <property type="entry name" value="HEAT SHOCK PROTEIN 70KDA"/>
    <property type="match status" value="1"/>
</dbReference>
<evidence type="ECO:0000256" key="3">
    <source>
        <dbReference type="ARBA" id="ARBA00022840"/>
    </source>
</evidence>
<dbReference type="Gene3D" id="3.90.640.10">
    <property type="entry name" value="Actin, Chain A, domain 4"/>
    <property type="match status" value="1"/>
</dbReference>
<dbReference type="Gene3D" id="3.30.420.40">
    <property type="match status" value="2"/>
</dbReference>
<keyword evidence="2" id="KW-0547">Nucleotide-binding</keyword>
<dbReference type="FunFam" id="3.90.640.10:FF:000003">
    <property type="entry name" value="Molecular chaperone DnaK"/>
    <property type="match status" value="1"/>
</dbReference>
<evidence type="ECO:0000313" key="5">
    <source>
        <dbReference type="Proteomes" id="UP000580250"/>
    </source>
</evidence>
<dbReference type="EMBL" id="CAJEWN010000462">
    <property type="protein sequence ID" value="CAD2183272.1"/>
    <property type="molecule type" value="Genomic_DNA"/>
</dbReference>
<dbReference type="PRINTS" id="PR00301">
    <property type="entry name" value="HEATSHOCK70"/>
</dbReference>
<name>A0A6V7W887_MELEN</name>
<sequence>MRKLKPTFNNFSVKKLELRGPVIGINFGFTNSSVAILEERKAKVLKNDEGSFTTPSVVSFTKNGGENVCQNTVFNIKRLIGRKFDDQEVQDFIKESPNKILKSPNGDNVLIEIQGKLYSPQQITSFILIKLKEMAENYLNKKVGDAIITIPNYFDYSQKQALKQAGELAGLRILRFVPDSIAAVFGYGLDCYWRRANEFVAVLQFKWRLFDYSVLELGNFDYEIESNKYDTCLSGEAFNNVIVNYFVSEFKRESGIDLNKDSIAKQRLREAAEKAKCELSNSTQIEIILPNIIFYNGEAKHFRINLTRSKFEELTFELTQKL</sequence>
<accession>A0A6V7W887</accession>
<dbReference type="Proteomes" id="UP000580250">
    <property type="component" value="Unassembled WGS sequence"/>
</dbReference>